<organism evidence="1 2">
    <name type="scientific">Caenorhabditis angaria</name>
    <dbReference type="NCBI Taxonomy" id="860376"/>
    <lineage>
        <taxon>Eukaryota</taxon>
        <taxon>Metazoa</taxon>
        <taxon>Ecdysozoa</taxon>
        <taxon>Nematoda</taxon>
        <taxon>Chromadorea</taxon>
        <taxon>Rhabditida</taxon>
        <taxon>Rhabditina</taxon>
        <taxon>Rhabditomorpha</taxon>
        <taxon>Rhabditoidea</taxon>
        <taxon>Rhabditidae</taxon>
        <taxon>Peloderinae</taxon>
        <taxon>Caenorhabditis</taxon>
    </lineage>
</organism>
<dbReference type="EMBL" id="CANHGI010000005">
    <property type="protein sequence ID" value="CAI5453496.1"/>
    <property type="molecule type" value="Genomic_DNA"/>
</dbReference>
<comment type="caution">
    <text evidence="1">The sequence shown here is derived from an EMBL/GenBank/DDBJ whole genome shotgun (WGS) entry which is preliminary data.</text>
</comment>
<dbReference type="Proteomes" id="UP001152747">
    <property type="component" value="Unassembled WGS sequence"/>
</dbReference>
<gene>
    <name evidence="1" type="ORF">CAMP_LOCUS16133</name>
</gene>
<evidence type="ECO:0000313" key="1">
    <source>
        <dbReference type="EMBL" id="CAI5453496.1"/>
    </source>
</evidence>
<reference evidence="1" key="1">
    <citation type="submission" date="2022-11" db="EMBL/GenBank/DDBJ databases">
        <authorList>
            <person name="Kikuchi T."/>
        </authorList>
    </citation>
    <scope>NUCLEOTIDE SEQUENCE</scope>
    <source>
        <strain evidence="1">PS1010</strain>
    </source>
</reference>
<evidence type="ECO:0000313" key="2">
    <source>
        <dbReference type="Proteomes" id="UP001152747"/>
    </source>
</evidence>
<sequence>MNEFHSSSIIEFIIDQINFGLTSFPINSFKSFQEYNSESSPNLRETQEISVQILAPKSEFNWNYSDSQVSEGFCNFIRTENEIKQVIGCPGNQIAKYHVNNSFMKCRAGSKQGWMMKIYCSRKSEFEPAKLNDLSVVRFLRFQFWNFIVVQLLDLSLIKSILDSEVSEEFANSNIRTEGETNIVIGCPGNEIAKYDK</sequence>
<keyword evidence="2" id="KW-1185">Reference proteome</keyword>
<proteinExistence type="predicted"/>
<protein>
    <submittedName>
        <fullName evidence="1">Uncharacterized protein</fullName>
    </submittedName>
</protein>
<accession>A0A9P1IZE8</accession>
<name>A0A9P1IZE8_9PELO</name>
<dbReference type="AlphaFoldDB" id="A0A9P1IZE8"/>